<dbReference type="Proteomes" id="UP000095281">
    <property type="component" value="Unplaced"/>
</dbReference>
<name>A0A1I8B3A4_MELHA</name>
<accession>A0A1I8B3A4</accession>
<feature type="signal peptide" evidence="1">
    <location>
        <begin position="1"/>
        <end position="23"/>
    </location>
</feature>
<sequence>MSYKVNILVLLMLVLITTFIVSADNKHINILRWKRYTYWGDVGARLSPFNSVASNHRVHPYYNGGGGFSNFMSGFGK</sequence>
<proteinExistence type="predicted"/>
<keyword evidence="2" id="KW-1185">Reference proteome</keyword>
<reference evidence="3" key="1">
    <citation type="submission" date="2016-11" db="UniProtKB">
        <authorList>
            <consortium name="WormBaseParasite"/>
        </authorList>
    </citation>
    <scope>IDENTIFICATION</scope>
</reference>
<dbReference type="AlphaFoldDB" id="A0A1I8B3A4"/>
<evidence type="ECO:0000313" key="3">
    <source>
        <dbReference type="WBParaSite" id="MhA1_Contig127.frz3.gene27"/>
    </source>
</evidence>
<organism evidence="2 3">
    <name type="scientific">Meloidogyne hapla</name>
    <name type="common">Root-knot nematode worm</name>
    <dbReference type="NCBI Taxonomy" id="6305"/>
    <lineage>
        <taxon>Eukaryota</taxon>
        <taxon>Metazoa</taxon>
        <taxon>Ecdysozoa</taxon>
        <taxon>Nematoda</taxon>
        <taxon>Chromadorea</taxon>
        <taxon>Rhabditida</taxon>
        <taxon>Tylenchina</taxon>
        <taxon>Tylenchomorpha</taxon>
        <taxon>Tylenchoidea</taxon>
        <taxon>Meloidogynidae</taxon>
        <taxon>Meloidogyninae</taxon>
        <taxon>Meloidogyne</taxon>
    </lineage>
</organism>
<evidence type="ECO:0000256" key="1">
    <source>
        <dbReference type="SAM" id="SignalP"/>
    </source>
</evidence>
<evidence type="ECO:0000313" key="2">
    <source>
        <dbReference type="Proteomes" id="UP000095281"/>
    </source>
</evidence>
<dbReference type="WBParaSite" id="MhA1_Contig127.frz3.gene27">
    <property type="protein sequence ID" value="MhA1_Contig127.frz3.gene27"/>
    <property type="gene ID" value="MhA1_Contig127.frz3.gene27"/>
</dbReference>
<keyword evidence="1" id="KW-0732">Signal</keyword>
<feature type="chain" id="PRO_5009315406" evidence="1">
    <location>
        <begin position="24"/>
        <end position="77"/>
    </location>
</feature>
<protein>
    <submittedName>
        <fullName evidence="3">Uncharacterized protein</fullName>
    </submittedName>
</protein>